<accession>A0A7W8M7J0</accession>
<comment type="subcellular location">
    <subcellularLocation>
        <location evidence="1">Cell membrane</location>
        <topology evidence="1">Multi-pass membrane protein</topology>
    </subcellularLocation>
</comment>
<evidence type="ECO:0000256" key="3">
    <source>
        <dbReference type="ARBA" id="ARBA00022692"/>
    </source>
</evidence>
<dbReference type="Pfam" id="PF02687">
    <property type="entry name" value="FtsX"/>
    <property type="match status" value="1"/>
</dbReference>
<name>A0A7W8M7J0_9FIRM</name>
<dbReference type="GO" id="GO:0005886">
    <property type="term" value="C:plasma membrane"/>
    <property type="evidence" value="ECO:0007669"/>
    <property type="project" value="UniProtKB-SubCell"/>
</dbReference>
<evidence type="ECO:0000256" key="6">
    <source>
        <dbReference type="SAM" id="Phobius"/>
    </source>
</evidence>
<dbReference type="RefSeq" id="WP_330599727.1">
    <property type="nucleotide sequence ID" value="NZ_JACHFW010000053.1"/>
</dbReference>
<organism evidence="8 9">
    <name type="scientific">Catenibacillus scindens</name>
    <dbReference type="NCBI Taxonomy" id="673271"/>
    <lineage>
        <taxon>Bacteria</taxon>
        <taxon>Bacillati</taxon>
        <taxon>Bacillota</taxon>
        <taxon>Clostridia</taxon>
        <taxon>Lachnospirales</taxon>
        <taxon>Lachnospiraceae</taxon>
        <taxon>Catenibacillus</taxon>
    </lineage>
</organism>
<feature type="non-terminal residue" evidence="8">
    <location>
        <position position="1"/>
    </location>
</feature>
<proteinExistence type="predicted"/>
<keyword evidence="3 6" id="KW-0812">Transmembrane</keyword>
<evidence type="ECO:0000256" key="5">
    <source>
        <dbReference type="ARBA" id="ARBA00023136"/>
    </source>
</evidence>
<dbReference type="Proteomes" id="UP000543642">
    <property type="component" value="Unassembled WGS sequence"/>
</dbReference>
<evidence type="ECO:0000256" key="4">
    <source>
        <dbReference type="ARBA" id="ARBA00022989"/>
    </source>
</evidence>
<evidence type="ECO:0000313" key="8">
    <source>
        <dbReference type="EMBL" id="MBB5266441.1"/>
    </source>
</evidence>
<dbReference type="EMBL" id="JACHFW010000053">
    <property type="protein sequence ID" value="MBB5266441.1"/>
    <property type="molecule type" value="Genomic_DNA"/>
</dbReference>
<evidence type="ECO:0000256" key="2">
    <source>
        <dbReference type="ARBA" id="ARBA00022475"/>
    </source>
</evidence>
<gene>
    <name evidence="8" type="ORF">HNP82_003603</name>
</gene>
<evidence type="ECO:0000259" key="7">
    <source>
        <dbReference type="Pfam" id="PF02687"/>
    </source>
</evidence>
<keyword evidence="2" id="KW-1003">Cell membrane</keyword>
<comment type="caution">
    <text evidence="8">The sequence shown here is derived from an EMBL/GenBank/DDBJ whole genome shotgun (WGS) entry which is preliminary data.</text>
</comment>
<sequence>VLLSCVYGKNASFDIDKYMSQTVISDFEVEDSSISSNFDTYNPYGTTISPELVQNIEELDGQEYEVMAIVADISTITEGVNSNQADFLSFYLPADTFRQMYPDNTLRKLFFDVAEEYQPQAEETLIDYRENVDPSLNYTAKSTLIDHYREQTRANTVMGFAISLIIAFVGILNFINSMLTAIVSRQKEFAMIQSIGMTKRQLRNMLIRLRAAD</sequence>
<keyword evidence="9" id="KW-1185">Reference proteome</keyword>
<feature type="transmembrane region" description="Helical" evidence="6">
    <location>
        <begin position="157"/>
        <end position="183"/>
    </location>
</feature>
<keyword evidence="4 6" id="KW-1133">Transmembrane helix</keyword>
<dbReference type="AlphaFoldDB" id="A0A7W8M7J0"/>
<evidence type="ECO:0000256" key="1">
    <source>
        <dbReference type="ARBA" id="ARBA00004651"/>
    </source>
</evidence>
<protein>
    <submittedName>
        <fullName evidence="8">ABC-type antimicrobial peptide transport system permease subunit</fullName>
    </submittedName>
</protein>
<feature type="domain" description="ABC3 transporter permease C-terminal" evidence="7">
    <location>
        <begin position="161"/>
        <end position="207"/>
    </location>
</feature>
<reference evidence="8 9" key="1">
    <citation type="submission" date="2020-08" db="EMBL/GenBank/DDBJ databases">
        <title>Genomic Encyclopedia of Type Strains, Phase IV (KMG-IV): sequencing the most valuable type-strain genomes for metagenomic binning, comparative biology and taxonomic classification.</title>
        <authorList>
            <person name="Goeker M."/>
        </authorList>
    </citation>
    <scope>NUCLEOTIDE SEQUENCE [LARGE SCALE GENOMIC DNA]</scope>
    <source>
        <strain evidence="8 9">DSM 106146</strain>
    </source>
</reference>
<keyword evidence="5 6" id="KW-0472">Membrane</keyword>
<dbReference type="InterPro" id="IPR003838">
    <property type="entry name" value="ABC3_permease_C"/>
</dbReference>
<evidence type="ECO:0000313" key="9">
    <source>
        <dbReference type="Proteomes" id="UP000543642"/>
    </source>
</evidence>